<dbReference type="InterPro" id="IPR014729">
    <property type="entry name" value="Rossmann-like_a/b/a_fold"/>
</dbReference>
<dbReference type="AlphaFoldDB" id="A0A941CWI5"/>
<gene>
    <name evidence="9" type="primary">leuS</name>
    <name evidence="15" type="ORF">JKL49_00670</name>
</gene>
<dbReference type="RefSeq" id="WP_215337472.1">
    <property type="nucleotide sequence ID" value="NZ_JAGSGD010000001.1"/>
</dbReference>
<evidence type="ECO:0000313" key="16">
    <source>
        <dbReference type="Proteomes" id="UP000622580"/>
    </source>
</evidence>
<feature type="binding site" evidence="9">
    <location>
        <position position="625"/>
    </location>
    <ligand>
        <name>ATP</name>
        <dbReference type="ChEBI" id="CHEBI:30616"/>
    </ligand>
</feature>
<name>A0A941CWI5_9CAUL</name>
<feature type="short sequence motif" description="'KMSKS' region" evidence="9">
    <location>
        <begin position="622"/>
        <end position="626"/>
    </location>
</feature>
<dbReference type="PROSITE" id="PS00178">
    <property type="entry name" value="AA_TRNA_LIGASE_I"/>
    <property type="match status" value="1"/>
</dbReference>
<dbReference type="Gene3D" id="3.10.20.590">
    <property type="match status" value="1"/>
</dbReference>
<keyword evidence="16" id="KW-1185">Reference proteome</keyword>
<dbReference type="Pfam" id="PF13603">
    <property type="entry name" value="tRNA-synt_1_2"/>
    <property type="match status" value="1"/>
</dbReference>
<organism evidence="15 16">
    <name type="scientific">Phenylobacterium glaciei</name>
    <dbReference type="NCBI Taxonomy" id="2803784"/>
    <lineage>
        <taxon>Bacteria</taxon>
        <taxon>Pseudomonadati</taxon>
        <taxon>Pseudomonadota</taxon>
        <taxon>Alphaproteobacteria</taxon>
        <taxon>Caulobacterales</taxon>
        <taxon>Caulobacteraceae</taxon>
        <taxon>Phenylobacterium</taxon>
    </lineage>
</organism>
<keyword evidence="5 9" id="KW-0067">ATP-binding</keyword>
<reference evidence="15" key="1">
    <citation type="submission" date="2021-04" db="EMBL/GenBank/DDBJ databases">
        <title>Draft genome assembly of strain Phenylobacterium sp. 20VBR1 using MiniION and Illumina platforms.</title>
        <authorList>
            <person name="Thomas F.A."/>
            <person name="Krishnan K.P."/>
            <person name="Sinha R.K."/>
        </authorList>
    </citation>
    <scope>NUCLEOTIDE SEQUENCE</scope>
    <source>
        <strain evidence="15">20VBR1</strain>
    </source>
</reference>
<dbReference type="PANTHER" id="PTHR43740">
    <property type="entry name" value="LEUCYL-TRNA SYNTHETASE"/>
    <property type="match status" value="1"/>
</dbReference>
<comment type="similarity">
    <text evidence="1 9 10">Belongs to the class-I aminoacyl-tRNA synthetase family.</text>
</comment>
<evidence type="ECO:0000256" key="1">
    <source>
        <dbReference type="ARBA" id="ARBA00005594"/>
    </source>
</evidence>
<dbReference type="EMBL" id="JAGSGD010000001">
    <property type="protein sequence ID" value="MBR7617885.1"/>
    <property type="molecule type" value="Genomic_DNA"/>
</dbReference>
<evidence type="ECO:0000256" key="3">
    <source>
        <dbReference type="ARBA" id="ARBA00022598"/>
    </source>
</evidence>
<dbReference type="SUPFAM" id="SSF47323">
    <property type="entry name" value="Anticodon-binding domain of a subclass of class I aminoacyl-tRNA synthetases"/>
    <property type="match status" value="1"/>
</dbReference>
<feature type="short sequence motif" description="'HIGH' region" evidence="9">
    <location>
        <begin position="41"/>
        <end position="51"/>
    </location>
</feature>
<dbReference type="InterPro" id="IPR009008">
    <property type="entry name" value="Val/Leu/Ile-tRNA-synth_edit"/>
</dbReference>
<dbReference type="NCBIfam" id="TIGR00396">
    <property type="entry name" value="leuS_bact"/>
    <property type="match status" value="1"/>
</dbReference>
<dbReference type="Gene3D" id="1.10.730.10">
    <property type="entry name" value="Isoleucyl-tRNA Synthetase, Domain 1"/>
    <property type="match status" value="1"/>
</dbReference>
<dbReference type="PANTHER" id="PTHR43740:SF2">
    <property type="entry name" value="LEUCINE--TRNA LIGASE, MITOCHONDRIAL"/>
    <property type="match status" value="1"/>
</dbReference>
<sequence length="861" mass="95068">MARYNPKEVEPKWRKAWADADVFRAEIDHARPKYYALEMFPYPSGSLHMGHVRNYTLGDANARFKRARGFNVLHPMGWDGFGLPAENAAMERGVDPRAWTYANIDKMRAELKQLGLSIDWSREFATCDPAYYGQQQAWFIDLMARGMVYRREGVVNWDPVDQTVLANEQVVDGRGWRSGAVVEKRKLNQWFMRITDYADALLEGLKTLDRWPDKVRLMQENWIGRSKGLKFSFKWADAAPDGFDAGLEVYTTRPDTLYGASFVGVAPDHPLAQQIAASDPKAAAFIEACRKGGASEAEIETAEKIGFDTGLTVAHPFDPTWRLPVWIANFILMDYGTGAIFACPAHDQRDLDFARKYDLPVRPVVLPPGEDPATYTVGTEAYTGPGTIFRSADLDGLEIEPAKAAAIARIEALGLGQGATVFRLRDWGVARQRGWGCPVPVVHCDTCGVVAVPKAQLPVELPQDLDFSKPGNALARHPTWKTTTCPDCGGPATRETDTLDTFVDSSWYFARFTDPTAADPIDKAAADYWMPVDQYVGGIEHAVLHLLYARFVNRALADAGMLEAREPFAGLFTQGMVTHETYRLQNGDWVEPKELEITAEGNTRRAVRVSDGQPVIIGDIEKMSKSKRNTVAPGDIFEVYGVDAARLFVLSDSPPERDSIWSTSGVEGAWRFVNRVWAEFDAQPETNEPADIASDPKAAALRVATHRTIKAVTEAVEGFRFNSGIARLYEFLNSLKAAPVEGASPALLAARSEALSAFARLVSPFTPHLAEEAWARIGGEGMVVSAPWPDFDPALTEDAVRVLPVQVNGKRRGEISAPAGAEPADVEKMVLDDPEIARRLEGLTIRKVIVVKDRIVNIVAS</sequence>
<dbReference type="SUPFAM" id="SSF50677">
    <property type="entry name" value="ValRS/IleRS/LeuRS editing domain"/>
    <property type="match status" value="1"/>
</dbReference>
<feature type="domain" description="Leucyl-tRNA synthetase editing" evidence="14">
    <location>
        <begin position="220"/>
        <end position="409"/>
    </location>
</feature>
<keyword evidence="6 9" id="KW-0648">Protein biosynthesis</keyword>
<dbReference type="Gene3D" id="3.40.50.620">
    <property type="entry name" value="HUPs"/>
    <property type="match status" value="2"/>
</dbReference>
<evidence type="ECO:0000259" key="14">
    <source>
        <dbReference type="Pfam" id="PF13603"/>
    </source>
</evidence>
<dbReference type="EC" id="6.1.1.4" evidence="9"/>
<dbReference type="FunFam" id="1.10.730.10:FF:000002">
    <property type="entry name" value="Leucine--tRNA ligase"/>
    <property type="match status" value="1"/>
</dbReference>
<dbReference type="GO" id="GO:0002161">
    <property type="term" value="F:aminoacyl-tRNA deacylase activity"/>
    <property type="evidence" value="ECO:0007669"/>
    <property type="project" value="InterPro"/>
</dbReference>
<dbReference type="Pfam" id="PF09334">
    <property type="entry name" value="tRNA-synt_1g"/>
    <property type="match status" value="1"/>
</dbReference>
<proteinExistence type="inferred from homology"/>
<keyword evidence="2 9" id="KW-0963">Cytoplasm</keyword>
<comment type="subcellular location">
    <subcellularLocation>
        <location evidence="9">Cytoplasm</location>
    </subcellularLocation>
</comment>
<dbReference type="InterPro" id="IPR025709">
    <property type="entry name" value="Leu_tRNA-synth_edit"/>
</dbReference>
<dbReference type="GO" id="GO:0005829">
    <property type="term" value="C:cytosol"/>
    <property type="evidence" value="ECO:0007669"/>
    <property type="project" value="TreeGrafter"/>
</dbReference>
<dbReference type="Gene3D" id="3.90.740.10">
    <property type="entry name" value="Valyl/Leucyl/Isoleucyl-tRNA synthetase, editing domain"/>
    <property type="match status" value="1"/>
</dbReference>
<evidence type="ECO:0000259" key="13">
    <source>
        <dbReference type="Pfam" id="PF09334"/>
    </source>
</evidence>
<evidence type="ECO:0000256" key="8">
    <source>
        <dbReference type="ARBA" id="ARBA00047469"/>
    </source>
</evidence>
<dbReference type="CDD" id="cd07958">
    <property type="entry name" value="Anticodon_Ia_Leu_BEm"/>
    <property type="match status" value="1"/>
</dbReference>
<evidence type="ECO:0000256" key="4">
    <source>
        <dbReference type="ARBA" id="ARBA00022741"/>
    </source>
</evidence>
<feature type="domain" description="Aminoacyl-tRNA synthetase class Ia" evidence="11">
    <location>
        <begin position="621"/>
        <end position="659"/>
    </location>
</feature>
<dbReference type="InterPro" id="IPR002300">
    <property type="entry name" value="aa-tRNA-synth_Ia"/>
</dbReference>
<dbReference type="InterPro" id="IPR002302">
    <property type="entry name" value="Leu-tRNA-ligase"/>
</dbReference>
<evidence type="ECO:0000256" key="9">
    <source>
        <dbReference type="HAMAP-Rule" id="MF_00049"/>
    </source>
</evidence>
<dbReference type="GO" id="GO:0006429">
    <property type="term" value="P:leucyl-tRNA aminoacylation"/>
    <property type="evidence" value="ECO:0007669"/>
    <property type="project" value="UniProtKB-UniRule"/>
</dbReference>
<evidence type="ECO:0000259" key="11">
    <source>
        <dbReference type="Pfam" id="PF00133"/>
    </source>
</evidence>
<evidence type="ECO:0000256" key="5">
    <source>
        <dbReference type="ARBA" id="ARBA00022840"/>
    </source>
</evidence>
<dbReference type="InterPro" id="IPR015413">
    <property type="entry name" value="Methionyl/Leucyl_tRNA_Synth"/>
</dbReference>
<keyword evidence="4 9" id="KW-0547">Nucleotide-binding</keyword>
<evidence type="ECO:0000259" key="12">
    <source>
        <dbReference type="Pfam" id="PF08264"/>
    </source>
</evidence>
<dbReference type="Gene3D" id="2.20.28.290">
    <property type="match status" value="1"/>
</dbReference>
<accession>A0A941CWI5</accession>
<dbReference type="CDD" id="cd00812">
    <property type="entry name" value="LeuRS_core"/>
    <property type="match status" value="1"/>
</dbReference>
<dbReference type="GO" id="GO:0005524">
    <property type="term" value="F:ATP binding"/>
    <property type="evidence" value="ECO:0007669"/>
    <property type="project" value="UniProtKB-UniRule"/>
</dbReference>
<dbReference type="InterPro" id="IPR001412">
    <property type="entry name" value="aa-tRNA-synth_I_CS"/>
</dbReference>
<dbReference type="GO" id="GO:0004823">
    <property type="term" value="F:leucine-tRNA ligase activity"/>
    <property type="evidence" value="ECO:0007669"/>
    <property type="project" value="UniProtKB-UniRule"/>
</dbReference>
<keyword evidence="3 9" id="KW-0436">Ligase</keyword>
<dbReference type="SUPFAM" id="SSF52374">
    <property type="entry name" value="Nucleotidylyl transferase"/>
    <property type="match status" value="1"/>
</dbReference>
<protein>
    <recommendedName>
        <fullName evidence="9">Leucine--tRNA ligase</fullName>
        <ecNumber evidence="9">6.1.1.4</ecNumber>
    </recommendedName>
    <alternativeName>
        <fullName evidence="9">Leucyl-tRNA synthetase</fullName>
        <shortName evidence="9">LeuRS</shortName>
    </alternativeName>
</protein>
<comment type="catalytic activity">
    <reaction evidence="8 9">
        <text>tRNA(Leu) + L-leucine + ATP = L-leucyl-tRNA(Leu) + AMP + diphosphate</text>
        <dbReference type="Rhea" id="RHEA:11688"/>
        <dbReference type="Rhea" id="RHEA-COMP:9613"/>
        <dbReference type="Rhea" id="RHEA-COMP:9622"/>
        <dbReference type="ChEBI" id="CHEBI:30616"/>
        <dbReference type="ChEBI" id="CHEBI:33019"/>
        <dbReference type="ChEBI" id="CHEBI:57427"/>
        <dbReference type="ChEBI" id="CHEBI:78442"/>
        <dbReference type="ChEBI" id="CHEBI:78494"/>
        <dbReference type="ChEBI" id="CHEBI:456215"/>
        <dbReference type="EC" id="6.1.1.4"/>
    </reaction>
</comment>
<feature type="domain" description="Methionyl/Valyl/Leucyl/Isoleucyl-tRNA synthetase anticodon-binding" evidence="12">
    <location>
        <begin position="704"/>
        <end position="824"/>
    </location>
</feature>
<dbReference type="InterPro" id="IPR013155">
    <property type="entry name" value="M/V/L/I-tRNA-synth_anticd-bd"/>
</dbReference>
<dbReference type="Pfam" id="PF08264">
    <property type="entry name" value="Anticodon_1"/>
    <property type="match status" value="1"/>
</dbReference>
<evidence type="ECO:0000256" key="2">
    <source>
        <dbReference type="ARBA" id="ARBA00022490"/>
    </source>
</evidence>
<keyword evidence="7 9" id="KW-0030">Aminoacyl-tRNA synthetase</keyword>
<dbReference type="HAMAP" id="MF_00049_B">
    <property type="entry name" value="Leu_tRNA_synth_B"/>
    <property type="match status" value="1"/>
</dbReference>
<evidence type="ECO:0000256" key="7">
    <source>
        <dbReference type="ARBA" id="ARBA00023146"/>
    </source>
</evidence>
<comment type="caution">
    <text evidence="15">The sequence shown here is derived from an EMBL/GenBank/DDBJ whole genome shotgun (WGS) entry which is preliminary data.</text>
</comment>
<dbReference type="Pfam" id="PF00133">
    <property type="entry name" value="tRNA-synt_1"/>
    <property type="match status" value="1"/>
</dbReference>
<evidence type="ECO:0000256" key="10">
    <source>
        <dbReference type="RuleBase" id="RU363035"/>
    </source>
</evidence>
<dbReference type="Proteomes" id="UP000622580">
    <property type="component" value="Unassembled WGS sequence"/>
</dbReference>
<evidence type="ECO:0000256" key="6">
    <source>
        <dbReference type="ARBA" id="ARBA00022917"/>
    </source>
</evidence>
<evidence type="ECO:0000313" key="15">
    <source>
        <dbReference type="EMBL" id="MBR7617885.1"/>
    </source>
</evidence>
<dbReference type="PRINTS" id="PR00985">
    <property type="entry name" value="TRNASYNTHLEU"/>
</dbReference>
<feature type="domain" description="Methionyl/Leucyl tRNA synthetase" evidence="13">
    <location>
        <begin position="40"/>
        <end position="170"/>
    </location>
</feature>
<dbReference type="InterPro" id="IPR009080">
    <property type="entry name" value="tRNAsynth_Ia_anticodon-bd"/>
</dbReference>